<evidence type="ECO:0000313" key="2">
    <source>
        <dbReference type="EMBL" id="TKR66326.1"/>
    </source>
</evidence>
<dbReference type="STRING" id="43335.A0A4U5MB29"/>
<dbReference type="EMBL" id="RCHU01001212">
    <property type="protein sequence ID" value="TKR66326.1"/>
    <property type="molecule type" value="Genomic_DNA"/>
</dbReference>
<name>A0A4U5MB29_POPAL</name>
<accession>A0A4U5MB29</accession>
<evidence type="ECO:0008006" key="3">
    <source>
        <dbReference type="Google" id="ProtNLM"/>
    </source>
</evidence>
<gene>
    <name evidence="2" type="ORF">D5086_0000312590</name>
</gene>
<feature type="region of interest" description="Disordered" evidence="1">
    <location>
        <begin position="364"/>
        <end position="388"/>
    </location>
</feature>
<dbReference type="PANTHER" id="PTHR47481:SF22">
    <property type="entry name" value="RETROTRANSPOSON GAG DOMAIN-CONTAINING PROTEIN"/>
    <property type="match status" value="1"/>
</dbReference>
<protein>
    <recommendedName>
        <fullName evidence="3">TMV resistance protein N-like</fullName>
    </recommendedName>
</protein>
<comment type="caution">
    <text evidence="2">The sequence shown here is derived from an EMBL/GenBank/DDBJ whole genome shotgun (WGS) entry which is preliminary data.</text>
</comment>
<reference evidence="2" key="1">
    <citation type="submission" date="2018-10" db="EMBL/GenBank/DDBJ databases">
        <title>Population genomic analysis revealed the cold adaptation of white poplar.</title>
        <authorList>
            <person name="Liu Y.-J."/>
        </authorList>
    </citation>
    <scope>NUCLEOTIDE SEQUENCE [LARGE SCALE GENOMIC DNA]</scope>
    <source>
        <strain evidence="2">PAL-ZL1</strain>
    </source>
</reference>
<organism evidence="2">
    <name type="scientific">Populus alba</name>
    <name type="common">White poplar</name>
    <dbReference type="NCBI Taxonomy" id="43335"/>
    <lineage>
        <taxon>Eukaryota</taxon>
        <taxon>Viridiplantae</taxon>
        <taxon>Streptophyta</taxon>
        <taxon>Embryophyta</taxon>
        <taxon>Tracheophyta</taxon>
        <taxon>Spermatophyta</taxon>
        <taxon>Magnoliopsida</taxon>
        <taxon>eudicotyledons</taxon>
        <taxon>Gunneridae</taxon>
        <taxon>Pentapetalae</taxon>
        <taxon>rosids</taxon>
        <taxon>fabids</taxon>
        <taxon>Malpighiales</taxon>
        <taxon>Salicaceae</taxon>
        <taxon>Saliceae</taxon>
        <taxon>Populus</taxon>
    </lineage>
</organism>
<dbReference type="Pfam" id="PF14223">
    <property type="entry name" value="Retrotran_gag_2"/>
    <property type="match status" value="1"/>
</dbReference>
<sequence length="419" mass="47737">MCNGRHRYCIHDIRSEMPNWMSYSGEGYALSFHLPPVFHGLVLWMKDYYYLDIFIIIRNKSNNIHLFKGPGAPRIEGRLIYLNRSEMTTGWMRYISRSEMAMEDYCADDELELYFYYEWWEALHINECGVHVIAGKSDSFEELEVGKHTVMPSPPTYHLLLHPTCGSITASTPKQWSDFLFTKLQGHALDLGIKSSRNHYTLWMRQDELLLNAILGSLSPTIMSFIAQAQTSMEAWTILADTYAKPSCDRIKQVKNQLKQITKGSMGVSEFLQTMKARDDELAILGALVDIEDLLERILEGLGAEYKELARAVQARDTPISFDELHKKLLNFEASLQNTNNTAQAYFPAFAHIANCAYTGSRHLPHSTSSSGKNTGWHSSSNTNNSNIGWRSSNTYNNWLSTSPQPGSHNSQKPYLGFY</sequence>
<feature type="compositionally biased region" description="Polar residues" evidence="1">
    <location>
        <begin position="366"/>
        <end position="388"/>
    </location>
</feature>
<evidence type="ECO:0000256" key="1">
    <source>
        <dbReference type="SAM" id="MobiDB-lite"/>
    </source>
</evidence>
<dbReference type="AlphaFoldDB" id="A0A4U5MB29"/>
<dbReference type="PANTHER" id="PTHR47481">
    <property type="match status" value="1"/>
</dbReference>
<proteinExistence type="predicted"/>